<gene>
    <name evidence="3" type="ordered locus">Tlie_1285</name>
</gene>
<keyword evidence="4" id="KW-1185">Reference proteome</keyword>
<feature type="active site" evidence="1">
    <location>
        <position position="358"/>
    </location>
</feature>
<name>G7V629_THELD</name>
<dbReference type="InterPro" id="IPR003664">
    <property type="entry name" value="FA_synthesis"/>
</dbReference>
<dbReference type="Proteomes" id="UP000005868">
    <property type="component" value="Chromosome"/>
</dbReference>
<evidence type="ECO:0000256" key="2">
    <source>
        <dbReference type="SAM" id="MobiDB-lite"/>
    </source>
</evidence>
<dbReference type="STRING" id="580340.Tlie_1285"/>
<dbReference type="EMBL" id="CP003096">
    <property type="protein sequence ID" value="AER67016.1"/>
    <property type="molecule type" value="Genomic_DNA"/>
</dbReference>
<feature type="region of interest" description="Disordered" evidence="2">
    <location>
        <begin position="307"/>
        <end position="328"/>
    </location>
</feature>
<dbReference type="Pfam" id="PF02504">
    <property type="entry name" value="FA_synthesis"/>
    <property type="match status" value="1"/>
</dbReference>
<protein>
    <submittedName>
        <fullName evidence="3">Fatty acid synthesis plsX protein</fullName>
    </submittedName>
</protein>
<dbReference type="SUPFAM" id="SSF53659">
    <property type="entry name" value="Isocitrate/Isopropylmalate dehydrogenase-like"/>
    <property type="match status" value="1"/>
</dbReference>
<accession>G7V629</accession>
<evidence type="ECO:0000313" key="4">
    <source>
        <dbReference type="Proteomes" id="UP000005868"/>
    </source>
</evidence>
<dbReference type="AlphaFoldDB" id="G7V629"/>
<dbReference type="eggNOG" id="COG0416">
    <property type="taxonomic scope" value="Bacteria"/>
</dbReference>
<proteinExistence type="predicted"/>
<dbReference type="InterPro" id="IPR012116">
    <property type="entry name" value="Gly_reductase_pC_asu"/>
</dbReference>
<reference evidence="3 4" key="2">
    <citation type="journal article" date="2012" name="Stand. Genomic Sci.">
        <title>Genome sequence of the moderately thermophilic, amino-acid-degrading and sulfur-reducing bacterium Thermovirga lienii type strain (Cas60314(T)).</title>
        <authorList>
            <person name="Goker M."/>
            <person name="Saunders E."/>
            <person name="Lapidus A."/>
            <person name="Nolan M."/>
            <person name="Lucas S."/>
            <person name="Hammon N."/>
            <person name="Deshpande S."/>
            <person name="Cheng J.F."/>
            <person name="Han C."/>
            <person name="Tapia R."/>
            <person name="Goodwin L.A."/>
            <person name="Pitluck S."/>
            <person name="Liolios K."/>
            <person name="Mavromatis K."/>
            <person name="Pagani I."/>
            <person name="Ivanova N."/>
            <person name="Mikhailova N."/>
            <person name="Pati A."/>
            <person name="Chen A."/>
            <person name="Palaniappan K."/>
            <person name="Land M."/>
            <person name="Chang Y.J."/>
            <person name="Jeffries C.D."/>
            <person name="Brambilla E.M."/>
            <person name="Rohde M."/>
            <person name="Spring S."/>
            <person name="Detter J.C."/>
            <person name="Woyke T."/>
            <person name="Bristow J."/>
            <person name="Eisen J.A."/>
            <person name="Markowitz V."/>
            <person name="Hugenholtz P."/>
            <person name="Kyrpides N.C."/>
            <person name="Klenk H.P."/>
        </authorList>
    </citation>
    <scope>NUCLEOTIDE SEQUENCE [LARGE SCALE GENOMIC DNA]</scope>
    <source>
        <strain evidence="4">ATCC BAA-1197 / DSM 17291 / Cas60314</strain>
    </source>
</reference>
<dbReference type="PIRSF" id="PIRSF036593">
    <property type="entry name" value="GrdD"/>
    <property type="match status" value="1"/>
</dbReference>
<dbReference type="KEGG" id="tli:Tlie_1285"/>
<evidence type="ECO:0000313" key="3">
    <source>
        <dbReference type="EMBL" id="AER67016.1"/>
    </source>
</evidence>
<dbReference type="OrthoDB" id="9769886at2"/>
<organism evidence="3 4">
    <name type="scientific">Thermovirga lienii (strain ATCC BAA-1197 / DSM 17291 / Cas60314)</name>
    <dbReference type="NCBI Taxonomy" id="580340"/>
    <lineage>
        <taxon>Bacteria</taxon>
        <taxon>Thermotogati</taxon>
        <taxon>Synergistota</taxon>
        <taxon>Synergistia</taxon>
        <taxon>Synergistales</taxon>
        <taxon>Thermovirgaceae</taxon>
        <taxon>Thermovirga</taxon>
    </lineage>
</organism>
<reference evidence="4" key="1">
    <citation type="submission" date="2011-10" db="EMBL/GenBank/DDBJ databases">
        <title>The complete genome of chromosome of Thermovirga lienii DSM 17291.</title>
        <authorList>
            <consortium name="US DOE Joint Genome Institute (JGI-PGF)"/>
            <person name="Lucas S."/>
            <person name="Copeland A."/>
            <person name="Lapidus A."/>
            <person name="Glavina del Rio T."/>
            <person name="Dalin E."/>
            <person name="Tice H."/>
            <person name="Bruce D."/>
            <person name="Goodwin L."/>
            <person name="Pitluck S."/>
            <person name="Peters L."/>
            <person name="Mikhailova N."/>
            <person name="Saunders E."/>
            <person name="Kyrpides N."/>
            <person name="Mavromatis K."/>
            <person name="Ivanova N."/>
            <person name="Last F.I."/>
            <person name="Brettin T."/>
            <person name="Detter J.C."/>
            <person name="Han C."/>
            <person name="Larimer F."/>
            <person name="Land M."/>
            <person name="Hauser L."/>
            <person name="Markowitz V."/>
            <person name="Cheng J.-F."/>
            <person name="Hugenholtz P."/>
            <person name="Woyke T."/>
            <person name="Wu D."/>
            <person name="Spring S."/>
            <person name="Schroeder M."/>
            <person name="Brambilla E.-M."/>
            <person name="Klenk H.-P."/>
            <person name="Eisen J.A."/>
        </authorList>
    </citation>
    <scope>NUCLEOTIDE SEQUENCE [LARGE SCALE GENOMIC DNA]</scope>
    <source>
        <strain evidence="4">ATCC BAA-1197 / DSM 17291 / Cas60314</strain>
    </source>
</reference>
<dbReference type="GO" id="GO:0016747">
    <property type="term" value="F:acyltransferase activity, transferring groups other than amino-acyl groups"/>
    <property type="evidence" value="ECO:0007669"/>
    <property type="project" value="InterPro"/>
</dbReference>
<dbReference type="Gene3D" id="3.40.718.10">
    <property type="entry name" value="Isopropylmalate Dehydrogenase"/>
    <property type="match status" value="1"/>
</dbReference>
<dbReference type="NCBIfam" id="NF040747">
    <property type="entry name" value="reduct_C_alpha"/>
    <property type="match status" value="1"/>
</dbReference>
<evidence type="ECO:0000256" key="1">
    <source>
        <dbReference type="PIRSR" id="PIRSR036593-50"/>
    </source>
</evidence>
<dbReference type="GO" id="GO:0006633">
    <property type="term" value="P:fatty acid biosynthetic process"/>
    <property type="evidence" value="ECO:0007669"/>
    <property type="project" value="InterPro"/>
</dbReference>
<dbReference type="HOGENOM" id="CLU_711151_0_0_0"/>
<sequence length="383" mass="40459">MDSLKRIIGEELSEIVQKARYGEKPMRVGLMASGSEHGDQELLEGALLARAKNKGVEVVMIGPKPADDHGFEWIETSKDEGEVAKAMEEALSSGTIDGAVALHYPFPLGVTTIGRVVTPAKGKAMFIASTTGTSSTSRLEAMVLNAIYGNAVAKAVGIENPKIGILNVEGAQVVYRKLSELVEHGYPLTFGESVRKDGGAILRGNDLLAGAVDVCVTDTLTGNVLIKLFSAFNTGGSYEALGWGYGPSVGKGWPYIVSIISRASGAPVICNAIEFTAEAARGKLGNVVERELKLAEQAGLSGVLDSMRQSTPTTKEEVTPPPAEPTEEEVHGIDVLSIEDAVKELWKNGIYAESAMGCTGPVVKVSAQKLAKATEVLKEKGYI</sequence>